<dbReference type="EMBL" id="CM007898">
    <property type="protein sequence ID" value="OTG14192.1"/>
    <property type="molecule type" value="Genomic_DNA"/>
</dbReference>
<dbReference type="FunCoup" id="A0A251TUE3">
    <property type="interactions" value="667"/>
</dbReference>
<dbReference type="Proteomes" id="UP000215914">
    <property type="component" value="Chromosome 9"/>
</dbReference>
<dbReference type="Gramene" id="mRNA:HanXRQr2_Chr07g0282321">
    <property type="protein sequence ID" value="mRNA:HanXRQr2_Chr07g0282321"/>
    <property type="gene ID" value="HanXRQr2_Chr07g0282321"/>
</dbReference>
<evidence type="ECO:0000313" key="4">
    <source>
        <dbReference type="Proteomes" id="UP000215914"/>
    </source>
</evidence>
<sequence>MCIGNNKEYMAPSSLLLHNQKAKSKLQMRVKVRIRRLKRVNKFIEEPTKHEMEMRNLKLYMENMRILKENERLKNKAKMLHQENLDLLLELEKKKVKL</sequence>
<reference evidence="2 4" key="1">
    <citation type="journal article" date="2017" name="Nature">
        <title>The sunflower genome provides insights into oil metabolism, flowering and Asterid evolution.</title>
        <authorList>
            <person name="Badouin H."/>
            <person name="Gouzy J."/>
            <person name="Grassa C.J."/>
            <person name="Murat F."/>
            <person name="Staton S.E."/>
            <person name="Cottret L."/>
            <person name="Lelandais-Briere C."/>
            <person name="Owens G.L."/>
            <person name="Carrere S."/>
            <person name="Mayjonade B."/>
            <person name="Legrand L."/>
            <person name="Gill N."/>
            <person name="Kane N.C."/>
            <person name="Bowers J.E."/>
            <person name="Hubner S."/>
            <person name="Bellec A."/>
            <person name="Berard A."/>
            <person name="Berges H."/>
            <person name="Blanchet N."/>
            <person name="Boniface M.C."/>
            <person name="Brunel D."/>
            <person name="Catrice O."/>
            <person name="Chaidir N."/>
            <person name="Claudel C."/>
            <person name="Donnadieu C."/>
            <person name="Faraut T."/>
            <person name="Fievet G."/>
            <person name="Helmstetter N."/>
            <person name="King M."/>
            <person name="Knapp S.J."/>
            <person name="Lai Z."/>
            <person name="Le Paslier M.C."/>
            <person name="Lippi Y."/>
            <person name="Lorenzon L."/>
            <person name="Mandel J.R."/>
            <person name="Marage G."/>
            <person name="Marchand G."/>
            <person name="Marquand E."/>
            <person name="Bret-Mestries E."/>
            <person name="Morien E."/>
            <person name="Nambeesan S."/>
            <person name="Nguyen T."/>
            <person name="Pegot-Espagnet P."/>
            <person name="Pouilly N."/>
            <person name="Raftis F."/>
            <person name="Sallet E."/>
            <person name="Schiex T."/>
            <person name="Thomas J."/>
            <person name="Vandecasteele C."/>
            <person name="Vares D."/>
            <person name="Vear F."/>
            <person name="Vautrin S."/>
            <person name="Crespi M."/>
            <person name="Mangin B."/>
            <person name="Burke J.M."/>
            <person name="Salse J."/>
            <person name="Munos S."/>
            <person name="Vincourt P."/>
            <person name="Rieseberg L.H."/>
            <person name="Langlade N.B."/>
        </authorList>
    </citation>
    <scope>NUCLEOTIDE SEQUENCE [LARGE SCALE GENOMIC DNA]</scope>
    <source>
        <strain evidence="4">cv. SF193</strain>
        <tissue evidence="2">Leaves</tissue>
    </source>
</reference>
<evidence type="ECO:0000313" key="2">
    <source>
        <dbReference type="EMBL" id="KAF5797581.1"/>
    </source>
</evidence>
<accession>A0A251TUE3</accession>
<reference evidence="2" key="3">
    <citation type="submission" date="2020-06" db="EMBL/GenBank/DDBJ databases">
        <title>Helianthus annuus Genome sequencing and assembly Release 2.</title>
        <authorList>
            <person name="Gouzy J."/>
            <person name="Langlade N."/>
            <person name="Munos S."/>
        </authorList>
    </citation>
    <scope>NUCLEOTIDE SEQUENCE</scope>
    <source>
        <tissue evidence="2">Leaves</tissue>
    </source>
</reference>
<dbReference type="AlphaFoldDB" id="A0A251TUE3"/>
<dbReference type="PANTHER" id="PTHR33601">
    <property type="entry name" value="PROTEIN LITTLE ZIPPER 4"/>
    <property type="match status" value="1"/>
</dbReference>
<keyword evidence="1" id="KW-0175">Coiled coil</keyword>
<dbReference type="OMA" id="HEMEMRN"/>
<dbReference type="EMBL" id="MNCJ02000322">
    <property type="protein sequence ID" value="KAF5797581.1"/>
    <property type="molecule type" value="Genomic_DNA"/>
</dbReference>
<dbReference type="PANTHER" id="PTHR33601:SF21">
    <property type="entry name" value="PROTEIN LITTLE ZIPPER 1-LIKE"/>
    <property type="match status" value="1"/>
</dbReference>
<keyword evidence="4" id="KW-1185">Reference proteome</keyword>
<dbReference type="InParanoid" id="A0A251TUE3"/>
<proteinExistence type="predicted"/>
<reference evidence="3" key="2">
    <citation type="submission" date="2017-02" db="EMBL/GenBank/DDBJ databases">
        <title>Sunflower complete genome.</title>
        <authorList>
            <person name="Langlade N."/>
            <person name="Munos S."/>
        </authorList>
    </citation>
    <scope>NUCLEOTIDE SEQUENCE [LARGE SCALE GENOMIC DNA]</scope>
    <source>
        <tissue evidence="3">Leaves</tissue>
    </source>
</reference>
<dbReference type="OrthoDB" id="1918054at2759"/>
<dbReference type="STRING" id="4232.A0A251TUE3"/>
<protein>
    <submittedName>
        <fullName evidence="3">Uncharacterized protein</fullName>
    </submittedName>
</protein>
<evidence type="ECO:0000256" key="1">
    <source>
        <dbReference type="SAM" id="Coils"/>
    </source>
</evidence>
<organism evidence="3 4">
    <name type="scientific">Helianthus annuus</name>
    <name type="common">Common sunflower</name>
    <dbReference type="NCBI Taxonomy" id="4232"/>
    <lineage>
        <taxon>Eukaryota</taxon>
        <taxon>Viridiplantae</taxon>
        <taxon>Streptophyta</taxon>
        <taxon>Embryophyta</taxon>
        <taxon>Tracheophyta</taxon>
        <taxon>Spermatophyta</taxon>
        <taxon>Magnoliopsida</taxon>
        <taxon>eudicotyledons</taxon>
        <taxon>Gunneridae</taxon>
        <taxon>Pentapetalae</taxon>
        <taxon>asterids</taxon>
        <taxon>campanulids</taxon>
        <taxon>Asterales</taxon>
        <taxon>Asteraceae</taxon>
        <taxon>Asteroideae</taxon>
        <taxon>Heliantheae alliance</taxon>
        <taxon>Heliantheae</taxon>
        <taxon>Helianthus</taxon>
    </lineage>
</organism>
<feature type="coiled-coil region" evidence="1">
    <location>
        <begin position="63"/>
        <end position="90"/>
    </location>
</feature>
<gene>
    <name evidence="3" type="ORF">HannXRQ_Chr09g0246651</name>
    <name evidence="2" type="ORF">HanXRQr2_Chr07g0282321</name>
</gene>
<dbReference type="InterPro" id="IPR039312">
    <property type="entry name" value="ZPR"/>
</dbReference>
<evidence type="ECO:0000313" key="3">
    <source>
        <dbReference type="EMBL" id="OTG14192.1"/>
    </source>
</evidence>
<name>A0A251TUE3_HELAN</name>